<evidence type="ECO:0008006" key="5">
    <source>
        <dbReference type="Google" id="ProtNLM"/>
    </source>
</evidence>
<protein>
    <recommendedName>
        <fullName evidence="5">Cxxc_20_cxxc protein</fullName>
    </recommendedName>
</protein>
<feature type="compositionally biased region" description="Low complexity" evidence="1">
    <location>
        <begin position="130"/>
        <end position="139"/>
    </location>
</feature>
<organism evidence="3 4">
    <name type="scientific">Candidatus Gallacutalibacter pullicola</name>
    <dbReference type="NCBI Taxonomy" id="2840830"/>
    <lineage>
        <taxon>Bacteria</taxon>
        <taxon>Bacillati</taxon>
        <taxon>Bacillota</taxon>
        <taxon>Clostridia</taxon>
        <taxon>Eubacteriales</taxon>
        <taxon>Candidatus Gallacutalibacter</taxon>
    </lineage>
</organism>
<feature type="region of interest" description="Disordered" evidence="1">
    <location>
        <begin position="105"/>
        <end position="172"/>
    </location>
</feature>
<reference evidence="3" key="2">
    <citation type="journal article" date="2021" name="PeerJ">
        <title>Extensive microbial diversity within the chicken gut microbiome revealed by metagenomics and culture.</title>
        <authorList>
            <person name="Gilroy R."/>
            <person name="Ravi A."/>
            <person name="Getino M."/>
            <person name="Pursley I."/>
            <person name="Horton D.L."/>
            <person name="Alikhan N.F."/>
            <person name="Baker D."/>
            <person name="Gharbi K."/>
            <person name="Hall N."/>
            <person name="Watson M."/>
            <person name="Adriaenssens E.M."/>
            <person name="Foster-Nyarko E."/>
            <person name="Jarju S."/>
            <person name="Secka A."/>
            <person name="Antonio M."/>
            <person name="Oren A."/>
            <person name="Chaudhuri R.R."/>
            <person name="La Ragione R."/>
            <person name="Hildebrand F."/>
            <person name="Pallen M.J."/>
        </authorList>
    </citation>
    <scope>NUCLEOTIDE SEQUENCE</scope>
    <source>
        <strain evidence="3">ChiSjej1B19-7085</strain>
    </source>
</reference>
<comment type="caution">
    <text evidence="3">The sequence shown here is derived from an EMBL/GenBank/DDBJ whole genome shotgun (WGS) entry which is preliminary data.</text>
</comment>
<evidence type="ECO:0000256" key="1">
    <source>
        <dbReference type="SAM" id="MobiDB-lite"/>
    </source>
</evidence>
<gene>
    <name evidence="3" type="ORF">IAA54_05235</name>
</gene>
<proteinExistence type="predicted"/>
<keyword evidence="2" id="KW-0472">Membrane</keyword>
<dbReference type="Proteomes" id="UP000886785">
    <property type="component" value="Unassembled WGS sequence"/>
</dbReference>
<feature type="compositionally biased region" description="Polar residues" evidence="1">
    <location>
        <begin position="108"/>
        <end position="119"/>
    </location>
</feature>
<feature type="transmembrane region" description="Helical" evidence="2">
    <location>
        <begin position="77"/>
        <end position="97"/>
    </location>
</feature>
<dbReference type="AlphaFoldDB" id="A0A9D1J196"/>
<evidence type="ECO:0000256" key="2">
    <source>
        <dbReference type="SAM" id="Phobius"/>
    </source>
</evidence>
<evidence type="ECO:0000313" key="3">
    <source>
        <dbReference type="EMBL" id="HIR57053.1"/>
    </source>
</evidence>
<feature type="transmembrane region" description="Helical" evidence="2">
    <location>
        <begin position="41"/>
        <end position="65"/>
    </location>
</feature>
<name>A0A9D1J196_9FIRM</name>
<sequence length="172" mass="19794">MSKFGRPVCPYCGKKVNPLRTWTLKLEGEYRCPKCGGISNVVLAPAVTILAAIAIFVSILVFIFYRFLLGSLTFRGILFMLIPYIVFYLLSLFLVRLRRPISRDQIRPSPQRQAQQNPYRQYPPDAGRYPSQQRPQQRAPAPPPSRNGVPTRYSQQQRRPESRDDIGKTRIL</sequence>
<keyword evidence="2" id="KW-0812">Transmembrane</keyword>
<dbReference type="EMBL" id="DVHF01000059">
    <property type="protein sequence ID" value="HIR57053.1"/>
    <property type="molecule type" value="Genomic_DNA"/>
</dbReference>
<feature type="compositionally biased region" description="Basic and acidic residues" evidence="1">
    <location>
        <begin position="158"/>
        <end position="172"/>
    </location>
</feature>
<reference evidence="3" key="1">
    <citation type="submission" date="2020-10" db="EMBL/GenBank/DDBJ databases">
        <authorList>
            <person name="Gilroy R."/>
        </authorList>
    </citation>
    <scope>NUCLEOTIDE SEQUENCE</scope>
    <source>
        <strain evidence="3">ChiSjej1B19-7085</strain>
    </source>
</reference>
<evidence type="ECO:0000313" key="4">
    <source>
        <dbReference type="Proteomes" id="UP000886785"/>
    </source>
</evidence>
<keyword evidence="2" id="KW-1133">Transmembrane helix</keyword>
<accession>A0A9D1J196</accession>